<name>A0ABP7G0K6_9ACTN</name>
<evidence type="ECO:0000313" key="2">
    <source>
        <dbReference type="Proteomes" id="UP001500908"/>
    </source>
</evidence>
<dbReference type="Pfam" id="PF09391">
    <property type="entry name" value="DUF2000"/>
    <property type="match status" value="1"/>
</dbReference>
<dbReference type="Gene3D" id="3.40.1490.10">
    <property type="entry name" value="Bit1"/>
    <property type="match status" value="1"/>
</dbReference>
<keyword evidence="2" id="KW-1185">Reference proteome</keyword>
<accession>A0ABP7G0K6</accession>
<dbReference type="SUPFAM" id="SSF102462">
    <property type="entry name" value="Peptidyl-tRNA hydrolase II"/>
    <property type="match status" value="1"/>
</dbReference>
<proteinExistence type="predicted"/>
<evidence type="ECO:0008006" key="3">
    <source>
        <dbReference type="Google" id="ProtNLM"/>
    </source>
</evidence>
<dbReference type="Proteomes" id="UP001500908">
    <property type="component" value="Unassembled WGS sequence"/>
</dbReference>
<dbReference type="RefSeq" id="WP_344972240.1">
    <property type="nucleotide sequence ID" value="NZ_BAABDD010000013.1"/>
</dbReference>
<dbReference type="EMBL" id="BAABDD010000013">
    <property type="protein sequence ID" value="GAA3749007.1"/>
    <property type="molecule type" value="Genomic_DNA"/>
</dbReference>
<organism evidence="1 2">
    <name type="scientific">Salinactinospora qingdaonensis</name>
    <dbReference type="NCBI Taxonomy" id="702744"/>
    <lineage>
        <taxon>Bacteria</taxon>
        <taxon>Bacillati</taxon>
        <taxon>Actinomycetota</taxon>
        <taxon>Actinomycetes</taxon>
        <taxon>Streptosporangiales</taxon>
        <taxon>Nocardiopsidaceae</taxon>
        <taxon>Salinactinospora</taxon>
    </lineage>
</organism>
<reference evidence="2" key="1">
    <citation type="journal article" date="2019" name="Int. J. Syst. Evol. Microbiol.">
        <title>The Global Catalogue of Microorganisms (GCM) 10K type strain sequencing project: providing services to taxonomists for standard genome sequencing and annotation.</title>
        <authorList>
            <consortium name="The Broad Institute Genomics Platform"/>
            <consortium name="The Broad Institute Genome Sequencing Center for Infectious Disease"/>
            <person name="Wu L."/>
            <person name="Ma J."/>
        </authorList>
    </citation>
    <scope>NUCLEOTIDE SEQUENCE [LARGE SCALE GENOMIC DNA]</scope>
    <source>
        <strain evidence="2">JCM 17137</strain>
    </source>
</reference>
<gene>
    <name evidence="1" type="ORF">GCM10022402_30310</name>
</gene>
<sequence length="161" mass="17095">MADQRTAPVPFQLADNEIQIDLSTRELGFKWVMVVNRDLPSGLIANTTGCMAAAVGKAIPALVGPGGTDASGTDHVGLPWSGCTVLGAEVEKVREIREKSRTKSGLFVVDMPETAQICRVYGGYLNTLSTTASENITYHGVSIVGPRNKVDKLVGRLPLLG</sequence>
<dbReference type="InterPro" id="IPR017021">
    <property type="entry name" value="UCP033763"/>
</dbReference>
<dbReference type="InterPro" id="IPR018988">
    <property type="entry name" value="DUF2000"/>
</dbReference>
<evidence type="ECO:0000313" key="1">
    <source>
        <dbReference type="EMBL" id="GAA3749007.1"/>
    </source>
</evidence>
<dbReference type="PIRSF" id="PIRSF033736">
    <property type="entry name" value="UCP033763"/>
    <property type="match status" value="1"/>
</dbReference>
<comment type="caution">
    <text evidence="1">The sequence shown here is derived from an EMBL/GenBank/DDBJ whole genome shotgun (WGS) entry which is preliminary data.</text>
</comment>
<protein>
    <recommendedName>
        <fullName evidence="3">DUF2000 domain-containing protein</fullName>
    </recommendedName>
</protein>
<dbReference type="InterPro" id="IPR023476">
    <property type="entry name" value="Pep_tRNA_hydro_II_dom_sf"/>
</dbReference>